<evidence type="ECO:0000313" key="3">
    <source>
        <dbReference type="EMBL" id="GMF09483.1"/>
    </source>
</evidence>
<dbReference type="GO" id="GO:0005509">
    <property type="term" value="F:calcium ion binding"/>
    <property type="evidence" value="ECO:0007669"/>
    <property type="project" value="InterPro"/>
</dbReference>
<feature type="region of interest" description="Disordered" evidence="1">
    <location>
        <begin position="200"/>
        <end position="257"/>
    </location>
</feature>
<feature type="region of interest" description="Disordered" evidence="1">
    <location>
        <begin position="300"/>
        <end position="408"/>
    </location>
</feature>
<feature type="compositionally biased region" description="Basic and acidic residues" evidence="1">
    <location>
        <begin position="336"/>
        <end position="346"/>
    </location>
</feature>
<dbReference type="Proteomes" id="UP001165083">
    <property type="component" value="Unassembled WGS sequence"/>
</dbReference>
<feature type="compositionally biased region" description="Basic and acidic residues" evidence="1">
    <location>
        <begin position="222"/>
        <end position="255"/>
    </location>
</feature>
<reference evidence="3" key="1">
    <citation type="submission" date="2023-04" db="EMBL/GenBank/DDBJ databases">
        <title>Phytophthora lilii NBRC 32176.</title>
        <authorList>
            <person name="Ichikawa N."/>
            <person name="Sato H."/>
            <person name="Tonouchi N."/>
        </authorList>
    </citation>
    <scope>NUCLEOTIDE SEQUENCE</scope>
    <source>
        <strain evidence="3">NBRC 32176</strain>
    </source>
</reference>
<feature type="region of interest" description="Disordered" evidence="1">
    <location>
        <begin position="1"/>
        <end position="20"/>
    </location>
</feature>
<name>A0A9W6WNA2_9STRA</name>
<dbReference type="AlphaFoldDB" id="A0A9W6WNA2"/>
<gene>
    <name evidence="3" type="ORF">Plil01_000038300</name>
</gene>
<evidence type="ECO:0000313" key="4">
    <source>
        <dbReference type="Proteomes" id="UP001165083"/>
    </source>
</evidence>
<feature type="compositionally biased region" description="Polar residues" evidence="1">
    <location>
        <begin position="313"/>
        <end position="329"/>
    </location>
</feature>
<dbReference type="InterPro" id="IPR011992">
    <property type="entry name" value="EF-hand-dom_pair"/>
</dbReference>
<feature type="region of interest" description="Disordered" evidence="1">
    <location>
        <begin position="573"/>
        <end position="593"/>
    </location>
</feature>
<dbReference type="InterPro" id="IPR002048">
    <property type="entry name" value="EF_hand_dom"/>
</dbReference>
<feature type="compositionally biased region" description="Basic and acidic residues" evidence="1">
    <location>
        <begin position="301"/>
        <end position="311"/>
    </location>
</feature>
<protein>
    <submittedName>
        <fullName evidence="3">Unnamed protein product</fullName>
    </submittedName>
</protein>
<feature type="domain" description="EF-hand" evidence="2">
    <location>
        <begin position="470"/>
        <end position="505"/>
    </location>
</feature>
<feature type="region of interest" description="Disordered" evidence="1">
    <location>
        <begin position="414"/>
        <end position="433"/>
    </location>
</feature>
<feature type="compositionally biased region" description="Polar residues" evidence="1">
    <location>
        <begin position="386"/>
        <end position="397"/>
    </location>
</feature>
<feature type="compositionally biased region" description="Basic and acidic residues" evidence="1">
    <location>
        <begin position="398"/>
        <end position="407"/>
    </location>
</feature>
<evidence type="ECO:0000259" key="2">
    <source>
        <dbReference type="PROSITE" id="PS50222"/>
    </source>
</evidence>
<feature type="region of interest" description="Disordered" evidence="1">
    <location>
        <begin position="48"/>
        <end position="74"/>
    </location>
</feature>
<comment type="caution">
    <text evidence="3">The sequence shown here is derived from an EMBL/GenBank/DDBJ whole genome shotgun (WGS) entry which is preliminary data.</text>
</comment>
<organism evidence="3 4">
    <name type="scientific">Phytophthora lilii</name>
    <dbReference type="NCBI Taxonomy" id="2077276"/>
    <lineage>
        <taxon>Eukaryota</taxon>
        <taxon>Sar</taxon>
        <taxon>Stramenopiles</taxon>
        <taxon>Oomycota</taxon>
        <taxon>Peronosporomycetes</taxon>
        <taxon>Peronosporales</taxon>
        <taxon>Peronosporaceae</taxon>
        <taxon>Phytophthora</taxon>
    </lineage>
</organism>
<dbReference type="Gene3D" id="1.10.238.10">
    <property type="entry name" value="EF-hand"/>
    <property type="match status" value="1"/>
</dbReference>
<sequence>MARRYSDTSATFGGAPPLLGEVSADTLAKRTARIDDAVEAVGYDKHAADLGSGTQRNARRAVGDDDGVSGTEPVDIDEPVLQLKWIRQSDPSRTASRMERLDADYALLRDVSARNRTLQARLRGSLPLLWTDSALVMTSAAPRRRRVAEQSAAGEADQMLLTLEGQAGLQVGRRYKRRVEWEVARRIARVDRELQQYPPAQRFWNQKSKETPKPASFRRGVGRKDLQEKTQRDEVGKRKKAPTERNAERKVEAKRPPSVVVGKIERDPHETKVWTKPNVVAETGRDKRKVVKHIATSPLRAESERIEDKENMIPNSATSALINSGSNVEASFLRNESPRNDNEKEYNGMAESSPNKAMPQEPVDVSEIQSADSTVQAKADVDAPGQSRTTPLSSAVSTEKEKDGHDEVDIESLIEQKSPLHGDSKSENRPSSSIGRQVLSEFRTMPSVASFGAPPTLSVGGLGRRGETRLNADMLRRLFSDLDTDRDGHLNRIETCMALHRLQISVPTTTIISFFRRIHSSSSGKSVRSRDIQHLPMKEVINYKEFVAFVTAAHDQQQQQKLQLRKTAIRRNLSSKTRAKVQPPPPPSTSLPIYANPTSLLDRPPRQATPVVFRDQEVRVYELNDDKSEPEGASFEEIVMREIPDFLVSRILSSTNDSIAHTKKTTASVVRKSLESLAGRESIDDQIVNEITQELLRERLRSIATFGDEDKEDITGLRRAAAYYDAQAMQNGAESNSVADDSSSGELVNWVDVLTEEQVSGLVQQIWKDREASLSHAHLERVNVSNVEEPPDTPDKQAVVLVDGATDTPFFDKGVQASSIENEDETSIIFEVAASTALKEERKDTGISPPDVSTSLESANPLQTHLARAICMSLESSEHLSQELLSPVTPIQILQQLRQQRKRRVVLDNLQTQPLSASIKAEYRPNAIKRVDKTPEAFINEEDLSSLEDESTNFLPQGNFVDEACSTENQGLLPDSSAEPIPLVEKILNVESSASVASSSSELVGRSSISLSSSISSGYRSMDAMFGETDRHQLNIQRHRPYRRRKRILAGSQSGSSVPDSICSAELSEGELSREEVLELSDGEIFGECKMKYGNEKKTTLGTIESVTDENDLRTSVESGELPALVRTNTV</sequence>
<keyword evidence="4" id="KW-1185">Reference proteome</keyword>
<feature type="compositionally biased region" description="Polar residues" evidence="1">
    <location>
        <begin position="367"/>
        <end position="376"/>
    </location>
</feature>
<proteinExistence type="predicted"/>
<feature type="compositionally biased region" description="Basic and acidic residues" evidence="1">
    <location>
        <begin position="418"/>
        <end position="428"/>
    </location>
</feature>
<accession>A0A9W6WNA2</accession>
<evidence type="ECO:0000256" key="1">
    <source>
        <dbReference type="SAM" id="MobiDB-lite"/>
    </source>
</evidence>
<dbReference type="OrthoDB" id="168431at2759"/>
<dbReference type="PROSITE" id="PS50222">
    <property type="entry name" value="EF_HAND_2"/>
    <property type="match status" value="1"/>
</dbReference>
<dbReference type="SUPFAM" id="SSF47473">
    <property type="entry name" value="EF-hand"/>
    <property type="match status" value="1"/>
</dbReference>
<dbReference type="EMBL" id="BSXW01000010">
    <property type="protein sequence ID" value="GMF09483.1"/>
    <property type="molecule type" value="Genomic_DNA"/>
</dbReference>